<accession>A0A830BG73</accession>
<dbReference type="PANTHER" id="PTHR31791">
    <property type="entry name" value="FRIGIDA-LIKE PROTEIN 3-RELATED"/>
    <property type="match status" value="1"/>
</dbReference>
<evidence type="ECO:0000256" key="6">
    <source>
        <dbReference type="SAM" id="Coils"/>
    </source>
</evidence>
<feature type="coiled-coil region" evidence="6">
    <location>
        <begin position="42"/>
        <end position="76"/>
    </location>
</feature>
<name>A0A830BG73_9LAMI</name>
<keyword evidence="3 5" id="KW-0221">Differentiation</keyword>
<dbReference type="GO" id="GO:0030154">
    <property type="term" value="P:cell differentiation"/>
    <property type="evidence" value="ECO:0007669"/>
    <property type="project" value="UniProtKB-KW"/>
</dbReference>
<dbReference type="EMBL" id="BMAC01000055">
    <property type="protein sequence ID" value="GFP82915.1"/>
    <property type="molecule type" value="Genomic_DNA"/>
</dbReference>
<dbReference type="PANTHER" id="PTHR31791:SF47">
    <property type="entry name" value="INACTIVE FRIGIDA-LIKE PROTEIN 2"/>
    <property type="match status" value="1"/>
</dbReference>
<proteinExistence type="inferred from homology"/>
<evidence type="ECO:0000256" key="2">
    <source>
        <dbReference type="ARBA" id="ARBA00022473"/>
    </source>
</evidence>
<evidence type="ECO:0000256" key="5">
    <source>
        <dbReference type="RuleBase" id="RU364012"/>
    </source>
</evidence>
<dbReference type="Pfam" id="PF07899">
    <property type="entry name" value="Frigida"/>
    <property type="match status" value="1"/>
</dbReference>
<evidence type="ECO:0000256" key="1">
    <source>
        <dbReference type="ARBA" id="ARBA00008956"/>
    </source>
</evidence>
<evidence type="ECO:0000256" key="3">
    <source>
        <dbReference type="ARBA" id="ARBA00022782"/>
    </source>
</evidence>
<dbReference type="Proteomes" id="UP000653305">
    <property type="component" value="Unassembled WGS sequence"/>
</dbReference>
<protein>
    <recommendedName>
        <fullName evidence="5">FRIGIDA-like protein</fullName>
    </recommendedName>
</protein>
<dbReference type="GO" id="GO:0009908">
    <property type="term" value="P:flower development"/>
    <property type="evidence" value="ECO:0007669"/>
    <property type="project" value="UniProtKB-KW"/>
</dbReference>
<feature type="coiled-coil region" evidence="6">
    <location>
        <begin position="208"/>
        <end position="257"/>
    </location>
</feature>
<dbReference type="OrthoDB" id="1166041at2759"/>
<evidence type="ECO:0000313" key="8">
    <source>
        <dbReference type="EMBL" id="GFP82915.1"/>
    </source>
</evidence>
<comment type="similarity">
    <text evidence="1 5">Belongs to the Frigida family.</text>
</comment>
<evidence type="ECO:0000256" key="7">
    <source>
        <dbReference type="SAM" id="MobiDB-lite"/>
    </source>
</evidence>
<reference evidence="8" key="1">
    <citation type="submission" date="2020-07" db="EMBL/GenBank/DDBJ databases">
        <title>Ethylene signaling mediates host invasion by parasitic plants.</title>
        <authorList>
            <person name="Yoshida S."/>
        </authorList>
    </citation>
    <scope>NUCLEOTIDE SEQUENCE</scope>
    <source>
        <strain evidence="8">Okayama</strain>
    </source>
</reference>
<evidence type="ECO:0000256" key="4">
    <source>
        <dbReference type="ARBA" id="ARBA00023089"/>
    </source>
</evidence>
<feature type="region of interest" description="Disordered" evidence="7">
    <location>
        <begin position="642"/>
        <end position="672"/>
    </location>
</feature>
<dbReference type="InterPro" id="IPR012474">
    <property type="entry name" value="Frigida"/>
</dbReference>
<gene>
    <name evidence="8" type="ORF">PHJA_000434600</name>
</gene>
<sequence>MEHFLDALKQPPPATPAVAIPQMLREWKGMGENMLKSLVDYVSDIESREQKLIADRDSLEERLKDLEERERQSSSVCEYSNEEVERREKELDEQLKLVGEHIERLAMEHSDVNGVRLLERKKLKVIEKREKEIEQREREFSLLRDEKLREIVSKEEVFAEKVRLANEKLKEREDLCRGVIERLDSGLNMFQGLKVKIDEKFKSMTAILDEAVLIRESLEKRFEEMEKEFNSVQEDKMQELESKVRKLSDIQKEIETRVKEVDLSRESANIRFQELENMEKTFGFYQQRKLGELVLAEEKLRLVGKGFIQEVILREEKFDTQDKMMRGLLERLESARKNVSDMNTLVSERFKRKMGELEHGTGIKLEEDVVMSEEKEVEGTKNEFQLKDFGEDLVMLINDAEKDSELIGAEVFKVLFLSSDPAKLVLDAITGFCVPYLGKGDVGVNVRRKSVVLLDQLIKMSPSIQPCVKEAAIKVAGEWKLKMGSGENSLEVLGFLHLLAAYNLSSCFDKDELLSLLKTVAEHKQAPELCRILGLSENIHGFVQSLINEKRYLLASTYIHECGLESMFRQAAVLNYHDKAFASEIADLRAAIEHVIKYGLESEYSPDFLTSRIKLLEGNRASLLRNGTDAQKPGKFKRFAQNKTATKASSPALKAQKNHEHNSENGPYPSWKARNLQSKTEKHIAETKYNEVPATHSNMTSKRRKLTRGWIALRRCAPLDAVVHATN</sequence>
<keyword evidence="2 5" id="KW-0217">Developmental protein</keyword>
<keyword evidence="4 5" id="KW-0287">Flowering</keyword>
<dbReference type="AlphaFoldDB" id="A0A830BG73"/>
<comment type="caution">
    <text evidence="8">The sequence shown here is derived from an EMBL/GenBank/DDBJ whole genome shotgun (WGS) entry which is preliminary data.</text>
</comment>
<keyword evidence="6" id="KW-0175">Coiled coil</keyword>
<evidence type="ECO:0000313" key="9">
    <source>
        <dbReference type="Proteomes" id="UP000653305"/>
    </source>
</evidence>
<organism evidence="8 9">
    <name type="scientific">Phtheirospermum japonicum</name>
    <dbReference type="NCBI Taxonomy" id="374723"/>
    <lineage>
        <taxon>Eukaryota</taxon>
        <taxon>Viridiplantae</taxon>
        <taxon>Streptophyta</taxon>
        <taxon>Embryophyta</taxon>
        <taxon>Tracheophyta</taxon>
        <taxon>Spermatophyta</taxon>
        <taxon>Magnoliopsida</taxon>
        <taxon>eudicotyledons</taxon>
        <taxon>Gunneridae</taxon>
        <taxon>Pentapetalae</taxon>
        <taxon>asterids</taxon>
        <taxon>lamiids</taxon>
        <taxon>Lamiales</taxon>
        <taxon>Orobanchaceae</taxon>
        <taxon>Orobanchaceae incertae sedis</taxon>
        <taxon>Phtheirospermum</taxon>
    </lineage>
</organism>
<keyword evidence="9" id="KW-1185">Reference proteome</keyword>